<reference evidence="11" key="1">
    <citation type="submission" date="2022-12" db="EMBL/GenBank/DDBJ databases">
        <title>Draft genome assemblies for two species of Escallonia (Escalloniales).</title>
        <authorList>
            <person name="Chanderbali A."/>
            <person name="Dervinis C."/>
            <person name="Anghel I."/>
            <person name="Soltis D."/>
            <person name="Soltis P."/>
            <person name="Zapata F."/>
        </authorList>
    </citation>
    <scope>NUCLEOTIDE SEQUENCE</scope>
    <source>
        <strain evidence="11">UCBG92.1500</strain>
        <tissue evidence="11">Leaf</tissue>
    </source>
</reference>
<dbReference type="GO" id="GO:0032259">
    <property type="term" value="P:methylation"/>
    <property type="evidence" value="ECO:0007669"/>
    <property type="project" value="UniProtKB-KW"/>
</dbReference>
<dbReference type="PANTHER" id="PTHR12714">
    <property type="entry name" value="PROTEIN-S ISOPRENYLCYSTEINE O-METHYLTRANSFERASE"/>
    <property type="match status" value="1"/>
</dbReference>
<evidence type="ECO:0000256" key="6">
    <source>
        <dbReference type="ARBA" id="ARBA00022691"/>
    </source>
</evidence>
<keyword evidence="10" id="KW-0256">Endoplasmic reticulum</keyword>
<dbReference type="InterPro" id="IPR007269">
    <property type="entry name" value="ICMT_MeTrfase"/>
</dbReference>
<dbReference type="EMBL" id="JAVXUO010001250">
    <property type="protein sequence ID" value="KAK2984292.1"/>
    <property type="molecule type" value="Genomic_DNA"/>
</dbReference>
<dbReference type="PANTHER" id="PTHR12714:SF9">
    <property type="entry name" value="PROTEIN-S-ISOPRENYLCYSTEINE O-METHYLTRANSFERASE"/>
    <property type="match status" value="1"/>
</dbReference>
<keyword evidence="7 10" id="KW-0812">Transmembrane</keyword>
<dbReference type="Gene3D" id="1.20.120.1630">
    <property type="match status" value="2"/>
</dbReference>
<organism evidence="11 12">
    <name type="scientific">Escallonia rubra</name>
    <dbReference type="NCBI Taxonomy" id="112253"/>
    <lineage>
        <taxon>Eukaryota</taxon>
        <taxon>Viridiplantae</taxon>
        <taxon>Streptophyta</taxon>
        <taxon>Embryophyta</taxon>
        <taxon>Tracheophyta</taxon>
        <taxon>Spermatophyta</taxon>
        <taxon>Magnoliopsida</taxon>
        <taxon>eudicotyledons</taxon>
        <taxon>Gunneridae</taxon>
        <taxon>Pentapetalae</taxon>
        <taxon>asterids</taxon>
        <taxon>campanulids</taxon>
        <taxon>Escalloniales</taxon>
        <taxon>Escalloniaceae</taxon>
        <taxon>Escallonia</taxon>
    </lineage>
</organism>
<keyword evidence="6 10" id="KW-0949">S-adenosyl-L-methionine</keyword>
<evidence type="ECO:0000256" key="7">
    <source>
        <dbReference type="ARBA" id="ARBA00022692"/>
    </source>
</evidence>
<dbReference type="GO" id="GO:0004671">
    <property type="term" value="F:protein C-terminal S-isoprenylcysteine carboxyl O-methyltransferase activity"/>
    <property type="evidence" value="ECO:0007669"/>
    <property type="project" value="UniProtKB-EC"/>
</dbReference>
<comment type="similarity">
    <text evidence="2 10">Belongs to the class VI-like SAM-binding methyltransferase superfamily. Isoprenylcysteine carboxyl methyltransferase family.</text>
</comment>
<evidence type="ECO:0000256" key="3">
    <source>
        <dbReference type="ARBA" id="ARBA00012151"/>
    </source>
</evidence>
<feature type="transmembrane region" description="Helical" evidence="10">
    <location>
        <begin position="90"/>
        <end position="115"/>
    </location>
</feature>
<proteinExistence type="inferred from homology"/>
<dbReference type="InterPro" id="IPR025770">
    <property type="entry name" value="PPMT_MeTrfase"/>
</dbReference>
<comment type="catalytic activity">
    <reaction evidence="10">
        <text>[protein]-C-terminal S-[(2E,6E)-farnesyl]-L-cysteine + S-adenosyl-L-methionine = [protein]-C-terminal S-[(2E,6E)-farnesyl]-L-cysteine methyl ester + S-adenosyl-L-homocysteine</text>
        <dbReference type="Rhea" id="RHEA:21672"/>
        <dbReference type="Rhea" id="RHEA-COMP:12125"/>
        <dbReference type="Rhea" id="RHEA-COMP:12126"/>
        <dbReference type="ChEBI" id="CHEBI:57856"/>
        <dbReference type="ChEBI" id="CHEBI:59789"/>
        <dbReference type="ChEBI" id="CHEBI:90510"/>
        <dbReference type="ChEBI" id="CHEBI:90511"/>
        <dbReference type="EC" id="2.1.1.100"/>
    </reaction>
</comment>
<evidence type="ECO:0000256" key="2">
    <source>
        <dbReference type="ARBA" id="ARBA00009140"/>
    </source>
</evidence>
<comment type="subcellular location">
    <subcellularLocation>
        <location evidence="10">Endoplasmic reticulum membrane</location>
        <topology evidence="10">Multi-pass membrane protein</topology>
    </subcellularLocation>
    <subcellularLocation>
        <location evidence="1">Membrane</location>
        <topology evidence="1">Multi-pass membrane protein</topology>
    </subcellularLocation>
</comment>
<feature type="transmembrane region" description="Helical" evidence="10">
    <location>
        <begin position="238"/>
        <end position="266"/>
    </location>
</feature>
<evidence type="ECO:0000313" key="12">
    <source>
        <dbReference type="Proteomes" id="UP001187471"/>
    </source>
</evidence>
<dbReference type="AlphaFoldDB" id="A0AA88R8Z4"/>
<evidence type="ECO:0000256" key="9">
    <source>
        <dbReference type="ARBA" id="ARBA00023136"/>
    </source>
</evidence>
<dbReference type="Pfam" id="PF04140">
    <property type="entry name" value="ICMT"/>
    <property type="match status" value="2"/>
</dbReference>
<keyword evidence="4 10" id="KW-0489">Methyltransferase</keyword>
<evidence type="ECO:0000256" key="10">
    <source>
        <dbReference type="RuleBase" id="RU362022"/>
    </source>
</evidence>
<dbReference type="PROSITE" id="PS51564">
    <property type="entry name" value="SAM_ICMT"/>
    <property type="match status" value="1"/>
</dbReference>
<keyword evidence="5" id="KW-0808">Transferase</keyword>
<protein>
    <recommendedName>
        <fullName evidence="3 10">Protein-S-isoprenylcysteine O-methyltransferase</fullName>
        <ecNumber evidence="3 10">2.1.1.100</ecNumber>
    </recommendedName>
</protein>
<dbReference type="GO" id="GO:0005789">
    <property type="term" value="C:endoplasmic reticulum membrane"/>
    <property type="evidence" value="ECO:0007669"/>
    <property type="project" value="UniProtKB-SubCell"/>
</dbReference>
<sequence>MSSVKHPWAYVETRVLDFVWCTSAAFSEYILALAIHGPNVTLKSLLISKNYLLAAGQAFTHLIKITHEEHHKLVTHGVYRFVRHPGYCGFFIWSIGTQIMLCNPISTVVFAFVVWQFFSQRIPYEEYFLRKYILALAIHGPNVTLKSLLISKNYLLAMVCSLIEYLVEIYFFPELKEFWYISNLGLAMVVIGEIIRKLAILTAGQAFTHLIKITHEEHHKLVTHGVYRFVRHPGYCGFFIWSIGTQIMLCNPISTVVFAFVVWQYFSQRIPYEEYFLRQFFGSRYEEYAVGEELQWRVGLICCVGFLGGGRIPREDYVSALFKGYCCTGDRLQLMRNEDYTLTTIVRGSIDIPHPNYQTKCEVVRVTRLRRVVTLTSKRKDDEVDGRIVITNLTLRLCNIELHVMSVGREILKGLQSHSLKDIL</sequence>
<keyword evidence="8 10" id="KW-1133">Transmembrane helix</keyword>
<feature type="transmembrane region" description="Helical" evidence="10">
    <location>
        <begin position="178"/>
        <end position="195"/>
    </location>
</feature>
<evidence type="ECO:0000256" key="4">
    <source>
        <dbReference type="ARBA" id="ARBA00022603"/>
    </source>
</evidence>
<comment type="cofactor">
    <cofactor evidence="10">
        <name>Zn(2+)</name>
        <dbReference type="ChEBI" id="CHEBI:29105"/>
    </cofactor>
    <text evidence="10">Divalent metal cations. Probably Zn(2+).</text>
</comment>
<dbReference type="Proteomes" id="UP001187471">
    <property type="component" value="Unassembled WGS sequence"/>
</dbReference>
<evidence type="ECO:0000256" key="8">
    <source>
        <dbReference type="ARBA" id="ARBA00022989"/>
    </source>
</evidence>
<keyword evidence="12" id="KW-1185">Reference proteome</keyword>
<gene>
    <name evidence="11" type="ORF">RJ640_003851</name>
</gene>
<evidence type="ECO:0000256" key="5">
    <source>
        <dbReference type="ARBA" id="ARBA00022679"/>
    </source>
</evidence>
<dbReference type="EC" id="2.1.1.100" evidence="3 10"/>
<comment type="caution">
    <text evidence="11">The sequence shown here is derived from an EMBL/GenBank/DDBJ whole genome shotgun (WGS) entry which is preliminary data.</text>
</comment>
<accession>A0AA88R8Z4</accession>
<name>A0AA88R8Z4_9ASTE</name>
<feature type="transmembrane region" description="Helical" evidence="10">
    <location>
        <begin position="154"/>
        <end position="172"/>
    </location>
</feature>
<evidence type="ECO:0000313" key="11">
    <source>
        <dbReference type="EMBL" id="KAK2984292.1"/>
    </source>
</evidence>
<keyword evidence="9 10" id="KW-0472">Membrane</keyword>
<evidence type="ECO:0000256" key="1">
    <source>
        <dbReference type="ARBA" id="ARBA00004141"/>
    </source>
</evidence>